<proteinExistence type="predicted"/>
<comment type="caution">
    <text evidence="1">The sequence shown here is derived from an EMBL/GenBank/DDBJ whole genome shotgun (WGS) entry which is preliminary data.</text>
</comment>
<keyword evidence="2" id="KW-1185">Reference proteome</keyword>
<dbReference type="InterPro" id="IPR027417">
    <property type="entry name" value="P-loop_NTPase"/>
</dbReference>
<dbReference type="EMBL" id="JADGJD010000310">
    <property type="protein sequence ID" value="KAJ3052265.1"/>
    <property type="molecule type" value="Genomic_DNA"/>
</dbReference>
<reference evidence="1" key="1">
    <citation type="submission" date="2020-05" db="EMBL/GenBank/DDBJ databases">
        <title>Phylogenomic resolution of chytrid fungi.</title>
        <authorList>
            <person name="Stajich J.E."/>
            <person name="Amses K."/>
            <person name="Simmons R."/>
            <person name="Seto K."/>
            <person name="Myers J."/>
            <person name="Bonds A."/>
            <person name="Quandt C.A."/>
            <person name="Barry K."/>
            <person name="Liu P."/>
            <person name="Grigoriev I."/>
            <person name="Longcore J.E."/>
            <person name="James T.Y."/>
        </authorList>
    </citation>
    <scope>NUCLEOTIDE SEQUENCE</scope>
    <source>
        <strain evidence="1">JEL0318</strain>
    </source>
</reference>
<evidence type="ECO:0000313" key="2">
    <source>
        <dbReference type="Proteomes" id="UP001212841"/>
    </source>
</evidence>
<accession>A0AAD5SE08</accession>
<evidence type="ECO:0008006" key="3">
    <source>
        <dbReference type="Google" id="ProtNLM"/>
    </source>
</evidence>
<name>A0AAD5SE08_9FUNG</name>
<gene>
    <name evidence="1" type="ORF">HK097_006629</name>
</gene>
<dbReference type="AlphaFoldDB" id="A0AAD5SE08"/>
<dbReference type="Proteomes" id="UP001212841">
    <property type="component" value="Unassembled WGS sequence"/>
</dbReference>
<feature type="non-terminal residue" evidence="1">
    <location>
        <position position="151"/>
    </location>
</feature>
<sequence>ELDRLPDPVEAHRRRGAPFTFNPHALVSLVRHLRNEPHIEHIKAPSFDHAIGDPVEDDIVVLPFHKILILEGLYLHLAEHPWKDVHNLADESWFVECSLEVAKERLVRRHVASGICKDEQSAAERAEANDLVNAIYILEHSLPPSRVFGTG</sequence>
<organism evidence="1 2">
    <name type="scientific">Rhizophlyctis rosea</name>
    <dbReference type="NCBI Taxonomy" id="64517"/>
    <lineage>
        <taxon>Eukaryota</taxon>
        <taxon>Fungi</taxon>
        <taxon>Fungi incertae sedis</taxon>
        <taxon>Chytridiomycota</taxon>
        <taxon>Chytridiomycota incertae sedis</taxon>
        <taxon>Chytridiomycetes</taxon>
        <taxon>Rhizophlyctidales</taxon>
        <taxon>Rhizophlyctidaceae</taxon>
        <taxon>Rhizophlyctis</taxon>
    </lineage>
</organism>
<dbReference type="SUPFAM" id="SSF52540">
    <property type="entry name" value="P-loop containing nucleoside triphosphate hydrolases"/>
    <property type="match status" value="1"/>
</dbReference>
<dbReference type="Gene3D" id="3.40.50.300">
    <property type="entry name" value="P-loop containing nucleotide triphosphate hydrolases"/>
    <property type="match status" value="1"/>
</dbReference>
<evidence type="ECO:0000313" key="1">
    <source>
        <dbReference type="EMBL" id="KAJ3052265.1"/>
    </source>
</evidence>
<protein>
    <recommendedName>
        <fullName evidence="3">Phosphoribulokinase/uridine kinase domain-containing protein</fullName>
    </recommendedName>
</protein>